<dbReference type="GO" id="GO:0006207">
    <property type="term" value="P:'de novo' pyrimidine nucleobase biosynthetic process"/>
    <property type="evidence" value="ECO:0007669"/>
    <property type="project" value="InterPro"/>
</dbReference>
<keyword evidence="1" id="KW-0285">Flavoprotein</keyword>
<dbReference type="GO" id="GO:0016627">
    <property type="term" value="F:oxidoreductase activity, acting on the CH-CH group of donors"/>
    <property type="evidence" value="ECO:0007669"/>
    <property type="project" value="InterPro"/>
</dbReference>
<evidence type="ECO:0000256" key="3">
    <source>
        <dbReference type="ARBA" id="ARBA00023002"/>
    </source>
</evidence>
<reference evidence="4" key="2">
    <citation type="journal article" date="2023" name="Proc. Natl. Acad. Sci. U.S.A.">
        <title>A global phylogenomic analysis of the shiitake genus Lentinula.</title>
        <authorList>
            <person name="Sierra-Patev S."/>
            <person name="Min B."/>
            <person name="Naranjo-Ortiz M."/>
            <person name="Looney B."/>
            <person name="Konkel Z."/>
            <person name="Slot J.C."/>
            <person name="Sakamoto Y."/>
            <person name="Steenwyk J.L."/>
            <person name="Rokas A."/>
            <person name="Carro J."/>
            <person name="Camarero S."/>
            <person name="Ferreira P."/>
            <person name="Molpeceres G."/>
            <person name="Ruiz-Duenas F.J."/>
            <person name="Serrano A."/>
            <person name="Henrissat B."/>
            <person name="Drula E."/>
            <person name="Hughes K.W."/>
            <person name="Mata J.L."/>
            <person name="Ishikawa N.K."/>
            <person name="Vargas-Isla R."/>
            <person name="Ushijima S."/>
            <person name="Smith C.A."/>
            <person name="Donoghue J."/>
            <person name="Ahrendt S."/>
            <person name="Andreopoulos W."/>
            <person name="He G."/>
            <person name="LaButti K."/>
            <person name="Lipzen A."/>
            <person name="Ng V."/>
            <person name="Riley R."/>
            <person name="Sandor L."/>
            <person name="Barry K."/>
            <person name="Martinez A.T."/>
            <person name="Xiao Y."/>
            <person name="Gibbons J.G."/>
            <person name="Terashima K."/>
            <person name="Grigoriev I.V."/>
            <person name="Hibbett D."/>
        </authorList>
    </citation>
    <scope>NUCLEOTIDE SEQUENCE</scope>
    <source>
        <strain evidence="4">Sp2 HRB7682 ss15</strain>
    </source>
</reference>
<keyword evidence="4" id="KW-0223">Dioxygenase</keyword>
<accession>A0A9W9DWY7</accession>
<gene>
    <name evidence="4" type="ORF">C8J55DRAFT_594167</name>
</gene>
<dbReference type="GO" id="GO:0018580">
    <property type="term" value="F:nitronate monooxygenase activity"/>
    <property type="evidence" value="ECO:0007669"/>
    <property type="project" value="InterPro"/>
</dbReference>
<protein>
    <submittedName>
        <fullName evidence="4">2-nitropropane dioxygenase</fullName>
    </submittedName>
</protein>
<keyword evidence="2" id="KW-0288">FMN</keyword>
<proteinExistence type="predicted"/>
<dbReference type="InterPro" id="IPR004136">
    <property type="entry name" value="NMO"/>
</dbReference>
<sequence length="309" mass="33161">MYYASTPEMAAAATGAGAFGFIAAGFTSSRALVQDIQATRKILKVPAKDPTPIGVGLLGWILDKTEISEDPRLPAVLAERPIAVWFAFGLNLGKYVTQVREYDASREHKTFIFVIVNNVDEAIQAADGWKVDALVVQGIEAGGHGRGDAPPLLTLLPSVLAEIPLRPAVIAAGGISTGKQVAGLLTMGADGVVLGSRLLCTPECMYPEPSKEVILKSNYSCTIRSDLFDEVNQTAMWPAGINGRAIANDIIQDAKVGLNLEERLKKYRDSKVDGKLNRLVIWAGDAVGFVNNRESTKVGIGLYFEIFSN</sequence>
<evidence type="ECO:0000313" key="5">
    <source>
        <dbReference type="Proteomes" id="UP001150238"/>
    </source>
</evidence>
<reference evidence="4" key="1">
    <citation type="submission" date="2022-08" db="EMBL/GenBank/DDBJ databases">
        <authorList>
            <consortium name="DOE Joint Genome Institute"/>
            <person name="Min B."/>
            <person name="Riley R."/>
            <person name="Sierra-Patev S."/>
            <person name="Naranjo-Ortiz M."/>
            <person name="Looney B."/>
            <person name="Konkel Z."/>
            <person name="Slot J.C."/>
            <person name="Sakamoto Y."/>
            <person name="Steenwyk J.L."/>
            <person name="Rokas A."/>
            <person name="Carro J."/>
            <person name="Camarero S."/>
            <person name="Ferreira P."/>
            <person name="Molpeceres G."/>
            <person name="Ruiz-Duenas F.J."/>
            <person name="Serrano A."/>
            <person name="Henrissat B."/>
            <person name="Drula E."/>
            <person name="Hughes K.W."/>
            <person name="Mata J.L."/>
            <person name="Ishikawa N.K."/>
            <person name="Vargas-Isla R."/>
            <person name="Ushijima S."/>
            <person name="Smith C.A."/>
            <person name="Ahrendt S."/>
            <person name="Andreopoulos W."/>
            <person name="He G."/>
            <person name="Labutti K."/>
            <person name="Lipzen A."/>
            <person name="Ng V."/>
            <person name="Sandor L."/>
            <person name="Barry K."/>
            <person name="Martinez A.T."/>
            <person name="Xiao Y."/>
            <person name="Gibbons J.G."/>
            <person name="Terashima K."/>
            <person name="Hibbett D.S."/>
            <person name="Grigoriev I.V."/>
        </authorList>
    </citation>
    <scope>NUCLEOTIDE SEQUENCE</scope>
    <source>
        <strain evidence="4">Sp2 HRB7682 ss15</strain>
    </source>
</reference>
<dbReference type="EMBL" id="JANVFS010000008">
    <property type="protein sequence ID" value="KAJ4488993.1"/>
    <property type="molecule type" value="Genomic_DNA"/>
</dbReference>
<keyword evidence="3" id="KW-0560">Oxidoreductase</keyword>
<dbReference type="PANTHER" id="PTHR32332">
    <property type="entry name" value="2-NITROPROPANE DIOXYGENASE"/>
    <property type="match status" value="1"/>
</dbReference>
<dbReference type="SUPFAM" id="SSF51412">
    <property type="entry name" value="Inosine monophosphate dehydrogenase (IMPDH)"/>
    <property type="match status" value="1"/>
</dbReference>
<organism evidence="4 5">
    <name type="scientific">Lentinula lateritia</name>
    <dbReference type="NCBI Taxonomy" id="40482"/>
    <lineage>
        <taxon>Eukaryota</taxon>
        <taxon>Fungi</taxon>
        <taxon>Dikarya</taxon>
        <taxon>Basidiomycota</taxon>
        <taxon>Agaricomycotina</taxon>
        <taxon>Agaricomycetes</taxon>
        <taxon>Agaricomycetidae</taxon>
        <taxon>Agaricales</taxon>
        <taxon>Marasmiineae</taxon>
        <taxon>Omphalotaceae</taxon>
        <taxon>Lentinula</taxon>
    </lineage>
</organism>
<dbReference type="InterPro" id="IPR013785">
    <property type="entry name" value="Aldolase_TIM"/>
</dbReference>
<dbReference type="PANTHER" id="PTHR32332:SF31">
    <property type="entry name" value="2-NITROPROPANE DIOXYGENASE FAMILY, PUTATIVE (AFU_ORTHOLOGUE AFUA_2G09850)-RELATED"/>
    <property type="match status" value="1"/>
</dbReference>
<dbReference type="PROSITE" id="PS00912">
    <property type="entry name" value="DHODEHASE_2"/>
    <property type="match status" value="1"/>
</dbReference>
<evidence type="ECO:0000313" key="4">
    <source>
        <dbReference type="EMBL" id="KAJ4488993.1"/>
    </source>
</evidence>
<dbReference type="AlphaFoldDB" id="A0A9W9DWY7"/>
<dbReference type="Proteomes" id="UP001150238">
    <property type="component" value="Unassembled WGS sequence"/>
</dbReference>
<evidence type="ECO:0000256" key="2">
    <source>
        <dbReference type="ARBA" id="ARBA00022643"/>
    </source>
</evidence>
<dbReference type="GO" id="GO:0051213">
    <property type="term" value="F:dioxygenase activity"/>
    <property type="evidence" value="ECO:0007669"/>
    <property type="project" value="UniProtKB-KW"/>
</dbReference>
<dbReference type="Gene3D" id="3.20.20.70">
    <property type="entry name" value="Aldolase class I"/>
    <property type="match status" value="1"/>
</dbReference>
<dbReference type="Pfam" id="PF03060">
    <property type="entry name" value="NMO"/>
    <property type="match status" value="1"/>
</dbReference>
<evidence type="ECO:0000256" key="1">
    <source>
        <dbReference type="ARBA" id="ARBA00022630"/>
    </source>
</evidence>
<dbReference type="InterPro" id="IPR001295">
    <property type="entry name" value="Dihydroorotate_DH_CS"/>
</dbReference>
<dbReference type="CDD" id="cd04730">
    <property type="entry name" value="NPD_like"/>
    <property type="match status" value="1"/>
</dbReference>
<name>A0A9W9DWY7_9AGAR</name>
<comment type="caution">
    <text evidence="4">The sequence shown here is derived from an EMBL/GenBank/DDBJ whole genome shotgun (WGS) entry which is preliminary data.</text>
</comment>